<keyword evidence="3" id="KW-1185">Reference proteome</keyword>
<evidence type="ECO:0000313" key="3">
    <source>
        <dbReference type="Proteomes" id="UP001295444"/>
    </source>
</evidence>
<feature type="compositionally biased region" description="Polar residues" evidence="1">
    <location>
        <begin position="27"/>
        <end position="40"/>
    </location>
</feature>
<gene>
    <name evidence="2" type="ORF">PECUL_23A045883</name>
</gene>
<dbReference type="EMBL" id="OW240913">
    <property type="protein sequence ID" value="CAH2250499.1"/>
    <property type="molecule type" value="Genomic_DNA"/>
</dbReference>
<feature type="region of interest" description="Disordered" evidence="1">
    <location>
        <begin position="1"/>
        <end position="69"/>
    </location>
</feature>
<sequence length="238" mass="26336">MWRNKKQADPPGTPRPSGSGTEHSIRSYLTTPQDLGSQPDTEAPDPTADSPSATPTQFSPTPSDPPETQGTLEVELRAILPTLLTKADLEALSDHLSWVIRNELTQVKADITNMDARLTATEADTRALRTETDAAVSTITGCETSLAHITTWVHDLDNRSRRMNIRVRGVREMGPKENIPKILRTVFSRALGGQQPRIGLVRAHHALRAPPALWDQPRDIICCLDNFTLKEDILRNAR</sequence>
<dbReference type="Proteomes" id="UP001295444">
    <property type="component" value="Chromosome 02"/>
</dbReference>
<dbReference type="Gene3D" id="1.20.5.340">
    <property type="match status" value="1"/>
</dbReference>
<dbReference type="PANTHER" id="PTHR11505">
    <property type="entry name" value="L1 TRANSPOSABLE ELEMENT-RELATED"/>
    <property type="match status" value="1"/>
</dbReference>
<proteinExistence type="predicted"/>
<organism evidence="2 3">
    <name type="scientific">Pelobates cultripes</name>
    <name type="common">Western spadefoot toad</name>
    <dbReference type="NCBI Taxonomy" id="61616"/>
    <lineage>
        <taxon>Eukaryota</taxon>
        <taxon>Metazoa</taxon>
        <taxon>Chordata</taxon>
        <taxon>Craniata</taxon>
        <taxon>Vertebrata</taxon>
        <taxon>Euteleostomi</taxon>
        <taxon>Amphibia</taxon>
        <taxon>Batrachia</taxon>
        <taxon>Anura</taxon>
        <taxon>Pelobatoidea</taxon>
        <taxon>Pelobatidae</taxon>
        <taxon>Pelobates</taxon>
    </lineage>
</organism>
<feature type="compositionally biased region" description="Polar residues" evidence="1">
    <location>
        <begin position="49"/>
        <end position="69"/>
    </location>
</feature>
<protein>
    <submittedName>
        <fullName evidence="2">Uncharacterized protein</fullName>
    </submittedName>
</protein>
<accession>A0AAD1RE25</accession>
<evidence type="ECO:0000256" key="1">
    <source>
        <dbReference type="SAM" id="MobiDB-lite"/>
    </source>
</evidence>
<reference evidence="2" key="1">
    <citation type="submission" date="2022-03" db="EMBL/GenBank/DDBJ databases">
        <authorList>
            <person name="Alioto T."/>
            <person name="Alioto T."/>
            <person name="Gomez Garrido J."/>
        </authorList>
    </citation>
    <scope>NUCLEOTIDE SEQUENCE</scope>
</reference>
<dbReference type="Gene3D" id="3.30.70.1820">
    <property type="entry name" value="L1 transposable element, RRM domain"/>
    <property type="match status" value="1"/>
</dbReference>
<evidence type="ECO:0000313" key="2">
    <source>
        <dbReference type="EMBL" id="CAH2250499.1"/>
    </source>
</evidence>
<name>A0AAD1RE25_PELCU</name>
<dbReference type="InterPro" id="IPR004244">
    <property type="entry name" value="Transposase_22"/>
</dbReference>
<dbReference type="AlphaFoldDB" id="A0AAD1RE25"/>